<dbReference type="AlphaFoldDB" id="A0A100Y5I9"/>
<keyword evidence="4" id="KW-1185">Reference proteome</keyword>
<gene>
    <name evidence="3" type="ORF">ATE80_14655</name>
</gene>
<sequence length="209" mass="20854">MDDVRTTPAGPAATAGGRVTSADGTPIAYRRCGGGPPLVLVGGALSPGGWERRLAELPAGRFTTYTYDRRGRGGSGCGAAGHAPEREVEDLAAVVAVAGAGAGVHGTSTGGALALEAAAAGVPVGRLSVYEPPYGADDDAHDGVPAWRLAGIHARVLVVDGGASPRRLRDTARAVAGALPYGRHTTLTGQTHTAAPHVLAPVLAGFFAP</sequence>
<reference evidence="3 4" key="1">
    <citation type="submission" date="2015-11" db="EMBL/GenBank/DDBJ databases">
        <title>Genome-wide analysis reveals the secondary metabolome in Streptomyces kanasensis ZX01.</title>
        <authorList>
            <person name="Zhang G."/>
            <person name="Han L."/>
            <person name="Feng J."/>
            <person name="Zhang X."/>
        </authorList>
    </citation>
    <scope>NUCLEOTIDE SEQUENCE [LARGE SCALE GENOMIC DNA]</scope>
    <source>
        <strain evidence="3 4">ZX01</strain>
    </source>
</reference>
<organism evidence="3 4">
    <name type="scientific">Streptomyces kanasensis</name>
    <dbReference type="NCBI Taxonomy" id="936756"/>
    <lineage>
        <taxon>Bacteria</taxon>
        <taxon>Bacillati</taxon>
        <taxon>Actinomycetota</taxon>
        <taxon>Actinomycetes</taxon>
        <taxon>Kitasatosporales</taxon>
        <taxon>Streptomycetaceae</taxon>
        <taxon>Streptomyces</taxon>
    </lineage>
</organism>
<comment type="caution">
    <text evidence="3">The sequence shown here is derived from an EMBL/GenBank/DDBJ whole genome shotgun (WGS) entry which is preliminary data.</text>
</comment>
<feature type="region of interest" description="Disordered" evidence="1">
    <location>
        <begin position="1"/>
        <end position="20"/>
    </location>
</feature>
<evidence type="ECO:0000259" key="2">
    <source>
        <dbReference type="Pfam" id="PF12697"/>
    </source>
</evidence>
<proteinExistence type="predicted"/>
<protein>
    <recommendedName>
        <fullName evidence="2">AB hydrolase-1 domain-containing protein</fullName>
    </recommendedName>
</protein>
<dbReference type="EMBL" id="LNSV01000032">
    <property type="protein sequence ID" value="KUH38095.1"/>
    <property type="molecule type" value="Genomic_DNA"/>
</dbReference>
<accession>A0A100Y5I9</accession>
<dbReference type="Pfam" id="PF12697">
    <property type="entry name" value="Abhydrolase_6"/>
    <property type="match status" value="1"/>
</dbReference>
<dbReference type="STRING" id="936756.ATE80_14655"/>
<dbReference type="RefSeq" id="WP_058942660.1">
    <property type="nucleotide sequence ID" value="NZ_LNSV01000032.1"/>
</dbReference>
<dbReference type="InterPro" id="IPR000073">
    <property type="entry name" value="AB_hydrolase_1"/>
</dbReference>
<dbReference type="Proteomes" id="UP000054011">
    <property type="component" value="Unassembled WGS sequence"/>
</dbReference>
<dbReference type="OrthoDB" id="63519at2"/>
<dbReference type="SUPFAM" id="SSF53474">
    <property type="entry name" value="alpha/beta-Hydrolases"/>
    <property type="match status" value="1"/>
</dbReference>
<dbReference type="Gene3D" id="3.40.50.1820">
    <property type="entry name" value="alpha/beta hydrolase"/>
    <property type="match status" value="2"/>
</dbReference>
<dbReference type="GO" id="GO:0003824">
    <property type="term" value="F:catalytic activity"/>
    <property type="evidence" value="ECO:0007669"/>
    <property type="project" value="UniProtKB-ARBA"/>
</dbReference>
<evidence type="ECO:0000256" key="1">
    <source>
        <dbReference type="SAM" id="MobiDB-lite"/>
    </source>
</evidence>
<name>A0A100Y5I9_9ACTN</name>
<dbReference type="InterPro" id="IPR029058">
    <property type="entry name" value="AB_hydrolase_fold"/>
</dbReference>
<evidence type="ECO:0000313" key="3">
    <source>
        <dbReference type="EMBL" id="KUH38095.1"/>
    </source>
</evidence>
<feature type="domain" description="AB hydrolase-1" evidence="2">
    <location>
        <begin position="39"/>
        <end position="179"/>
    </location>
</feature>
<evidence type="ECO:0000313" key="4">
    <source>
        <dbReference type="Proteomes" id="UP000054011"/>
    </source>
</evidence>